<proteinExistence type="predicted"/>
<protein>
    <recommendedName>
        <fullName evidence="4">Lipoprotein</fullName>
    </recommendedName>
</protein>
<feature type="signal peptide" evidence="1">
    <location>
        <begin position="1"/>
        <end position="20"/>
    </location>
</feature>
<evidence type="ECO:0000313" key="2">
    <source>
        <dbReference type="EMBL" id="SHK06527.1"/>
    </source>
</evidence>
<name>A0A1H0LJA3_9RHOB</name>
<reference evidence="2 3" key="1">
    <citation type="submission" date="2016-11" db="EMBL/GenBank/DDBJ databases">
        <authorList>
            <person name="Varghese N."/>
            <person name="Submissions S."/>
        </authorList>
    </citation>
    <scope>NUCLEOTIDE SEQUENCE [LARGE SCALE GENOMIC DNA]</scope>
    <source>
        <strain evidence="2 3">DSM 29620</strain>
    </source>
</reference>
<evidence type="ECO:0000313" key="3">
    <source>
        <dbReference type="Proteomes" id="UP000324252"/>
    </source>
</evidence>
<dbReference type="Proteomes" id="UP000324252">
    <property type="component" value="Unassembled WGS sequence"/>
</dbReference>
<dbReference type="RefSeq" id="WP_149789187.1">
    <property type="nucleotide sequence ID" value="NZ_FNIO01000008.1"/>
</dbReference>
<dbReference type="InterPro" id="IPR046705">
    <property type="entry name" value="DUF6778"/>
</dbReference>
<organism evidence="2 3">
    <name type="scientific">Lutimaribacter pacificus</name>
    <dbReference type="NCBI Taxonomy" id="391948"/>
    <lineage>
        <taxon>Bacteria</taxon>
        <taxon>Pseudomonadati</taxon>
        <taxon>Pseudomonadota</taxon>
        <taxon>Alphaproteobacteria</taxon>
        <taxon>Rhodobacterales</taxon>
        <taxon>Roseobacteraceae</taxon>
        <taxon>Lutimaribacter</taxon>
    </lineage>
</organism>
<keyword evidence="3" id="KW-1185">Reference proteome</keyword>
<evidence type="ECO:0008006" key="4">
    <source>
        <dbReference type="Google" id="ProtNLM"/>
    </source>
</evidence>
<dbReference type="AlphaFoldDB" id="A0A1H0LJA3"/>
<gene>
    <name evidence="2" type="ORF">SAMN05444142_103136</name>
</gene>
<accession>A0A1H0LJA3</accession>
<sequence>MTHLRILVALVLGLGVSACASIETATRNAPLESATALADEAPSAAVRSIAVQSFVVRVPDDLKVSEANSYYPMGDIVWRGDPAGDRHRQVAAIFDDSLSLATAGMQGALPVTAEIVVRRFHALTEKTRYTIGGVHSIRFDLILRDPETGIAIMPPREIRADLKGFGGAAAIEAEANGMTQKLRITRHLANVIRTELENPGSAPRGVTQLVAGLETAPL</sequence>
<keyword evidence="1" id="KW-0732">Signal</keyword>
<dbReference type="EMBL" id="FQZZ01000003">
    <property type="protein sequence ID" value="SHK06527.1"/>
    <property type="molecule type" value="Genomic_DNA"/>
</dbReference>
<evidence type="ECO:0000256" key="1">
    <source>
        <dbReference type="SAM" id="SignalP"/>
    </source>
</evidence>
<feature type="chain" id="PRO_5015064846" description="Lipoprotein" evidence="1">
    <location>
        <begin position="21"/>
        <end position="218"/>
    </location>
</feature>
<dbReference type="OrthoDB" id="7836640at2"/>
<dbReference type="Pfam" id="PF20569">
    <property type="entry name" value="DUF6778"/>
    <property type="match status" value="1"/>
</dbReference>
<dbReference type="PROSITE" id="PS51257">
    <property type="entry name" value="PROKAR_LIPOPROTEIN"/>
    <property type="match status" value="1"/>
</dbReference>